<reference evidence="1 2" key="1">
    <citation type="journal article" date="2015" name="Genome Biol.">
        <title>Comparative genomics of Steinernema reveals deeply conserved gene regulatory networks.</title>
        <authorList>
            <person name="Dillman A.R."/>
            <person name="Macchietto M."/>
            <person name="Porter C.F."/>
            <person name="Rogers A."/>
            <person name="Williams B."/>
            <person name="Antoshechkin I."/>
            <person name="Lee M.M."/>
            <person name="Goodwin Z."/>
            <person name="Lu X."/>
            <person name="Lewis E.E."/>
            <person name="Goodrich-Blair H."/>
            <person name="Stock S.P."/>
            <person name="Adams B.J."/>
            <person name="Sternberg P.W."/>
            <person name="Mortazavi A."/>
        </authorList>
    </citation>
    <scope>NUCLEOTIDE SEQUENCE [LARGE SCALE GENOMIC DNA]</scope>
    <source>
        <strain evidence="1 2">ALL</strain>
    </source>
</reference>
<evidence type="ECO:0000313" key="2">
    <source>
        <dbReference type="Proteomes" id="UP000298663"/>
    </source>
</evidence>
<dbReference type="Proteomes" id="UP000298663">
    <property type="component" value="Unassembled WGS sequence"/>
</dbReference>
<protein>
    <submittedName>
        <fullName evidence="1">Uncharacterized protein</fullName>
    </submittedName>
</protein>
<gene>
    <name evidence="1" type="ORF">L596_029156</name>
</gene>
<reference evidence="1 2" key="2">
    <citation type="journal article" date="2019" name="G3 (Bethesda)">
        <title>Hybrid Assembly of the Genome of the Entomopathogenic Nematode Steinernema carpocapsae Identifies the X-Chromosome.</title>
        <authorList>
            <person name="Serra L."/>
            <person name="Macchietto M."/>
            <person name="Macias-Munoz A."/>
            <person name="McGill C.J."/>
            <person name="Rodriguez I.M."/>
            <person name="Rodriguez B."/>
            <person name="Murad R."/>
            <person name="Mortazavi A."/>
        </authorList>
    </citation>
    <scope>NUCLEOTIDE SEQUENCE [LARGE SCALE GENOMIC DNA]</scope>
    <source>
        <strain evidence="1 2">ALL</strain>
    </source>
</reference>
<dbReference type="EMBL" id="AZBU02000012">
    <property type="protein sequence ID" value="TKR59496.1"/>
    <property type="molecule type" value="Genomic_DNA"/>
</dbReference>
<sequence length="135" mass="15477">MPVCPLKASPFFRIITDRAHFWSRGLFKGADHDSGVIMTRNGPRTAQYSKDLSGFLIEHVPTTQWTQKIGPKATLIRFHRSRLWFAQGDRIETAQRLTADRKLKSALRKVFDNIDLKAAGEWVGTYNTHVYMTNV</sequence>
<accession>A0A4U5LTU2</accession>
<evidence type="ECO:0000313" key="1">
    <source>
        <dbReference type="EMBL" id="TKR59496.1"/>
    </source>
</evidence>
<organism evidence="1 2">
    <name type="scientific">Steinernema carpocapsae</name>
    <name type="common">Entomopathogenic nematode</name>
    <dbReference type="NCBI Taxonomy" id="34508"/>
    <lineage>
        <taxon>Eukaryota</taxon>
        <taxon>Metazoa</taxon>
        <taxon>Ecdysozoa</taxon>
        <taxon>Nematoda</taxon>
        <taxon>Chromadorea</taxon>
        <taxon>Rhabditida</taxon>
        <taxon>Tylenchina</taxon>
        <taxon>Panagrolaimomorpha</taxon>
        <taxon>Strongyloidoidea</taxon>
        <taxon>Steinernematidae</taxon>
        <taxon>Steinernema</taxon>
    </lineage>
</organism>
<name>A0A4U5LTU2_STECR</name>
<proteinExistence type="predicted"/>
<dbReference type="AlphaFoldDB" id="A0A4U5LTU2"/>
<keyword evidence="2" id="KW-1185">Reference proteome</keyword>
<comment type="caution">
    <text evidence="1">The sequence shown here is derived from an EMBL/GenBank/DDBJ whole genome shotgun (WGS) entry which is preliminary data.</text>
</comment>